<dbReference type="PROSITE" id="PS50157">
    <property type="entry name" value="ZINC_FINGER_C2H2_2"/>
    <property type="match status" value="9"/>
</dbReference>
<evidence type="ECO:0000256" key="6">
    <source>
        <dbReference type="PROSITE-ProRule" id="PRU00042"/>
    </source>
</evidence>
<feature type="domain" description="C2H2-type" evidence="8">
    <location>
        <begin position="335"/>
        <end position="362"/>
    </location>
</feature>
<dbReference type="GO" id="GO:0031519">
    <property type="term" value="C:PcG protein complex"/>
    <property type="evidence" value="ECO:0007669"/>
    <property type="project" value="TreeGrafter"/>
</dbReference>
<sequence length="623" mass="70626">MEIGNNTGGNSCDKVEDSASSSQEVNSVYVEYDCLARNECRDMQNSEVIREKKNTSSEECNISSSSTDMSNEGNTNNLVMTPESTCVEVDINELKSGCILCPVEGCGKQFGRPSRLAVHMRTHTGERPFPCPAAGCSKTYSRQQHLKRHMETFHEEKSDTKKLKCDKCGEQFTNLTNLRKHIKRIHVQQSFVCKECGKTFKKQQHLKTHSFDHTGINPYACDYPGCEMRCKTPSRLKRHQLLHEGSRYVCPYENCNQTFDTYIELQQHMPNSHPRVCDICDRPFRQLRQLKKHRQSHENIVEAYFCPFVACTRSYYRKNNLDTHIKTKHEHLRIYECGICDKRLSTKQKLIHHIKIHSPSYKRSYSSKKTRKPRKDKGAIRRNLARLLSGLDSDEDDGGSGGIDRIQVDSIGDDVTEEEGDNEMMDVCSDLKDDNDDGNINNSLGNRKDIDGGLRSAERKEDYDDGDIMYIGEEIIDVDIKERRETNTEGVNKDLGNDNDSRDIEVHRECNVYDNNSERRSRENDINNSVSRDDCNCDNIQAINIRSFNLIDNASKDGNKCDIGSNSEGNIGDDGSGGECCDNTGVREGCGDSGYGGDDGEQMKERMTITTTTTCTSENEEVV</sequence>
<feature type="domain" description="C2H2-type" evidence="8">
    <location>
        <begin position="304"/>
        <end position="334"/>
    </location>
</feature>
<feature type="domain" description="C2H2-type" evidence="8">
    <location>
        <begin position="191"/>
        <end position="218"/>
    </location>
</feature>
<gene>
    <name evidence="9" type="ORF">Pmani_030081</name>
</gene>
<dbReference type="GO" id="GO:0005667">
    <property type="term" value="C:transcription regulator complex"/>
    <property type="evidence" value="ECO:0007669"/>
    <property type="project" value="TreeGrafter"/>
</dbReference>
<keyword evidence="10" id="KW-1185">Reference proteome</keyword>
<feature type="compositionally biased region" description="Acidic residues" evidence="7">
    <location>
        <begin position="411"/>
        <end position="424"/>
    </location>
</feature>
<dbReference type="PANTHER" id="PTHR14003:SF23">
    <property type="entry name" value="ZINC FINGER PROTEIN 143"/>
    <property type="match status" value="1"/>
</dbReference>
<keyword evidence="1" id="KW-0479">Metal-binding</keyword>
<dbReference type="AlphaFoldDB" id="A0AAE1NWR4"/>
<protein>
    <recommendedName>
        <fullName evidence="8">C2H2-type domain-containing protein</fullName>
    </recommendedName>
</protein>
<dbReference type="PANTHER" id="PTHR14003">
    <property type="entry name" value="TRANSCRIPTIONAL REPRESSOR PROTEIN YY"/>
    <property type="match status" value="1"/>
</dbReference>
<feature type="compositionally biased region" description="Basic residues" evidence="7">
    <location>
        <begin position="365"/>
        <end position="375"/>
    </location>
</feature>
<dbReference type="PROSITE" id="PS00028">
    <property type="entry name" value="ZINC_FINGER_C2H2_1"/>
    <property type="match status" value="7"/>
</dbReference>
<dbReference type="FunFam" id="3.30.160.60:FF:000446">
    <property type="entry name" value="Zinc finger protein"/>
    <property type="match status" value="1"/>
</dbReference>
<feature type="domain" description="C2H2-type" evidence="8">
    <location>
        <begin position="219"/>
        <end position="248"/>
    </location>
</feature>
<dbReference type="GO" id="GO:0000785">
    <property type="term" value="C:chromatin"/>
    <property type="evidence" value="ECO:0007669"/>
    <property type="project" value="TreeGrafter"/>
</dbReference>
<reference evidence="9" key="1">
    <citation type="submission" date="2023-11" db="EMBL/GenBank/DDBJ databases">
        <title>Genome assemblies of two species of porcelain crab, Petrolisthes cinctipes and Petrolisthes manimaculis (Anomura: Porcellanidae).</title>
        <authorList>
            <person name="Angst P."/>
        </authorList>
    </citation>
    <scope>NUCLEOTIDE SEQUENCE</scope>
    <source>
        <strain evidence="9">PB745_02</strain>
        <tissue evidence="9">Gill</tissue>
    </source>
</reference>
<dbReference type="SMART" id="SM00355">
    <property type="entry name" value="ZnF_C2H2"/>
    <property type="match status" value="9"/>
</dbReference>
<dbReference type="InterPro" id="IPR036236">
    <property type="entry name" value="Znf_C2H2_sf"/>
</dbReference>
<dbReference type="Pfam" id="PF00096">
    <property type="entry name" value="zf-C2H2"/>
    <property type="match status" value="5"/>
</dbReference>
<dbReference type="Gene3D" id="3.30.160.60">
    <property type="entry name" value="Classic Zinc Finger"/>
    <property type="match status" value="7"/>
</dbReference>
<dbReference type="Proteomes" id="UP001292094">
    <property type="component" value="Unassembled WGS sequence"/>
</dbReference>
<keyword evidence="5" id="KW-0539">Nucleus</keyword>
<keyword evidence="2" id="KW-0677">Repeat</keyword>
<evidence type="ECO:0000256" key="7">
    <source>
        <dbReference type="SAM" id="MobiDB-lite"/>
    </source>
</evidence>
<dbReference type="GO" id="GO:0000978">
    <property type="term" value="F:RNA polymerase II cis-regulatory region sequence-specific DNA binding"/>
    <property type="evidence" value="ECO:0007669"/>
    <property type="project" value="TreeGrafter"/>
</dbReference>
<name>A0AAE1NWR4_9EUCA</name>
<evidence type="ECO:0000256" key="3">
    <source>
        <dbReference type="ARBA" id="ARBA00022771"/>
    </source>
</evidence>
<dbReference type="Pfam" id="PF13912">
    <property type="entry name" value="zf-C2H2_6"/>
    <property type="match status" value="1"/>
</dbReference>
<dbReference type="SUPFAM" id="SSF57667">
    <property type="entry name" value="beta-beta-alpha zinc fingers"/>
    <property type="match status" value="4"/>
</dbReference>
<keyword evidence="4" id="KW-0862">Zinc</keyword>
<dbReference type="InterPro" id="IPR013087">
    <property type="entry name" value="Znf_C2H2_type"/>
</dbReference>
<feature type="compositionally biased region" description="Low complexity" evidence="7">
    <location>
        <begin position="57"/>
        <end position="67"/>
    </location>
</feature>
<dbReference type="EMBL" id="JAWZYT010003624">
    <property type="protein sequence ID" value="KAK4297508.1"/>
    <property type="molecule type" value="Genomic_DNA"/>
</dbReference>
<evidence type="ECO:0000313" key="10">
    <source>
        <dbReference type="Proteomes" id="UP001292094"/>
    </source>
</evidence>
<dbReference type="GO" id="GO:0008270">
    <property type="term" value="F:zinc ion binding"/>
    <property type="evidence" value="ECO:0007669"/>
    <property type="project" value="UniProtKB-KW"/>
</dbReference>
<keyword evidence="3 6" id="KW-0863">Zinc-finger</keyword>
<evidence type="ECO:0000256" key="2">
    <source>
        <dbReference type="ARBA" id="ARBA00022737"/>
    </source>
</evidence>
<dbReference type="FunFam" id="3.30.160.60:FF:000125">
    <property type="entry name" value="Putative zinc finger protein 143"/>
    <property type="match status" value="1"/>
</dbReference>
<evidence type="ECO:0000256" key="5">
    <source>
        <dbReference type="ARBA" id="ARBA00023242"/>
    </source>
</evidence>
<feature type="domain" description="C2H2-type" evidence="8">
    <location>
        <begin position="99"/>
        <end position="128"/>
    </location>
</feature>
<feature type="domain" description="C2H2-type" evidence="8">
    <location>
        <begin position="163"/>
        <end position="191"/>
    </location>
</feature>
<accession>A0AAE1NWR4</accession>
<feature type="domain" description="C2H2-type" evidence="8">
    <location>
        <begin position="248"/>
        <end position="273"/>
    </location>
</feature>
<dbReference type="GO" id="GO:0000981">
    <property type="term" value="F:DNA-binding transcription factor activity, RNA polymerase II-specific"/>
    <property type="evidence" value="ECO:0007669"/>
    <property type="project" value="TreeGrafter"/>
</dbReference>
<evidence type="ECO:0000313" key="9">
    <source>
        <dbReference type="EMBL" id="KAK4297508.1"/>
    </source>
</evidence>
<feature type="region of interest" description="Disordered" evidence="7">
    <location>
        <begin position="359"/>
        <end position="452"/>
    </location>
</feature>
<evidence type="ECO:0000256" key="4">
    <source>
        <dbReference type="ARBA" id="ARBA00022833"/>
    </source>
</evidence>
<evidence type="ECO:0000259" key="8">
    <source>
        <dbReference type="PROSITE" id="PS50157"/>
    </source>
</evidence>
<comment type="caution">
    <text evidence="9">The sequence shown here is derived from an EMBL/GenBank/DDBJ whole genome shotgun (WGS) entry which is preliminary data.</text>
</comment>
<feature type="domain" description="C2H2-type" evidence="8">
    <location>
        <begin position="129"/>
        <end position="159"/>
    </location>
</feature>
<proteinExistence type="predicted"/>
<feature type="region of interest" description="Disordered" evidence="7">
    <location>
        <begin position="51"/>
        <end position="73"/>
    </location>
</feature>
<organism evidence="9 10">
    <name type="scientific">Petrolisthes manimaculis</name>
    <dbReference type="NCBI Taxonomy" id="1843537"/>
    <lineage>
        <taxon>Eukaryota</taxon>
        <taxon>Metazoa</taxon>
        <taxon>Ecdysozoa</taxon>
        <taxon>Arthropoda</taxon>
        <taxon>Crustacea</taxon>
        <taxon>Multicrustacea</taxon>
        <taxon>Malacostraca</taxon>
        <taxon>Eumalacostraca</taxon>
        <taxon>Eucarida</taxon>
        <taxon>Decapoda</taxon>
        <taxon>Pleocyemata</taxon>
        <taxon>Anomura</taxon>
        <taxon>Galatheoidea</taxon>
        <taxon>Porcellanidae</taxon>
        <taxon>Petrolisthes</taxon>
    </lineage>
</organism>
<evidence type="ECO:0000256" key="1">
    <source>
        <dbReference type="ARBA" id="ARBA00022723"/>
    </source>
</evidence>
<feature type="domain" description="C2H2-type" evidence="8">
    <location>
        <begin position="275"/>
        <end position="302"/>
    </location>
</feature>